<gene>
    <name evidence="1" type="ORF">JF75_08300</name>
</gene>
<proteinExistence type="predicted"/>
<evidence type="ECO:0000313" key="2">
    <source>
        <dbReference type="Proteomes" id="UP000033612"/>
    </source>
</evidence>
<dbReference type="STRING" id="1218506.JF75_08300"/>
<dbReference type="AlphaFoldDB" id="A0A0F4LJF2"/>
<accession>A0A0F4LJF2</accession>
<protein>
    <submittedName>
        <fullName evidence="1">Uncharacterized protein</fullName>
    </submittedName>
</protein>
<dbReference type="RefSeq" id="WP_046331987.1">
    <property type="nucleotide sequence ID" value="NZ_JBHTBO010000011.1"/>
</dbReference>
<reference evidence="1 2" key="1">
    <citation type="submission" date="2015-01" db="EMBL/GenBank/DDBJ databases">
        <title>Comparative genomics of the lactic acid bacteria isolated from the honey bee gut.</title>
        <authorList>
            <person name="Ellegaard K.M."/>
            <person name="Tamarit D."/>
            <person name="Javelind E."/>
            <person name="Olofsson T."/>
            <person name="Andersson S.G."/>
            <person name="Vasquez A."/>
        </authorList>
    </citation>
    <scope>NUCLEOTIDE SEQUENCE [LARGE SCALE GENOMIC DNA]</scope>
    <source>
        <strain evidence="1 2">Hma2</strain>
    </source>
</reference>
<dbReference type="HOGENOM" id="CLU_1281854_0_0_9"/>
<comment type="caution">
    <text evidence="1">The sequence shown here is derived from an EMBL/GenBank/DDBJ whole genome shotgun (WGS) entry which is preliminary data.</text>
</comment>
<name>A0A0F4LJF2_9LACO</name>
<dbReference type="PATRIC" id="fig|1218506.3.peg.886"/>
<dbReference type="OrthoDB" id="2088371at2"/>
<sequence length="215" mass="25265">MNIDDSFYSLLNSAKHKDGSGLTSSERWTPKVKKSDFKLSDPCEKTLNDEVKSNLFYNFEYLEFLQFEYDSLVLTPVLRAMLVKNYIITGVSIIELCFHFHLSSYIDPNDLSHMSLENKINKEKENSSDYYNLTEEDFRTIHKLRKLRDHVHIYIRKKNSNSYVNKNKEYNMFSPDGDNLDAKKAMGDILFKLFGRKGSKFTKNNEAFNYLKTDK</sequence>
<keyword evidence="2" id="KW-1185">Reference proteome</keyword>
<dbReference type="EMBL" id="JXLH01000011">
    <property type="protein sequence ID" value="KJY58972.1"/>
    <property type="molecule type" value="Genomic_DNA"/>
</dbReference>
<dbReference type="Proteomes" id="UP000033612">
    <property type="component" value="Unassembled WGS sequence"/>
</dbReference>
<evidence type="ECO:0000313" key="1">
    <source>
        <dbReference type="EMBL" id="KJY58972.1"/>
    </source>
</evidence>
<organism evidence="1 2">
    <name type="scientific">Lactobacillus kimbladii</name>
    <dbReference type="NCBI Taxonomy" id="1218506"/>
    <lineage>
        <taxon>Bacteria</taxon>
        <taxon>Bacillati</taxon>
        <taxon>Bacillota</taxon>
        <taxon>Bacilli</taxon>
        <taxon>Lactobacillales</taxon>
        <taxon>Lactobacillaceae</taxon>
        <taxon>Lactobacillus</taxon>
    </lineage>
</organism>